<dbReference type="Gene3D" id="1.25.40.10">
    <property type="entry name" value="Tetratricopeptide repeat domain"/>
    <property type="match status" value="1"/>
</dbReference>
<keyword evidence="8" id="KW-0046">Antibiotic resistance</keyword>
<evidence type="ECO:0000256" key="3">
    <source>
        <dbReference type="ARBA" id="ARBA00012865"/>
    </source>
</evidence>
<evidence type="ECO:0000256" key="4">
    <source>
        <dbReference type="ARBA" id="ARBA00022737"/>
    </source>
</evidence>
<dbReference type="KEGG" id="cinf:CINF_1551"/>
<dbReference type="SUPFAM" id="SSF81901">
    <property type="entry name" value="HCP-like"/>
    <property type="match status" value="1"/>
</dbReference>
<comment type="similarity">
    <text evidence="2">Belongs to the hcp beta-lactamase family.</text>
</comment>
<evidence type="ECO:0000313" key="10">
    <source>
        <dbReference type="EMBL" id="QLI06028.1"/>
    </source>
</evidence>
<evidence type="ECO:0000256" key="8">
    <source>
        <dbReference type="ARBA" id="ARBA00023251"/>
    </source>
</evidence>
<dbReference type="SMART" id="SM00671">
    <property type="entry name" value="SEL1"/>
    <property type="match status" value="2"/>
</dbReference>
<keyword evidence="6" id="KW-0802">TPR repeat</keyword>
<keyword evidence="5" id="KW-0378">Hydrolase</keyword>
<keyword evidence="11" id="KW-1185">Reference proteome</keyword>
<feature type="signal peptide" evidence="9">
    <location>
        <begin position="1"/>
        <end position="19"/>
    </location>
</feature>
<accession>A0A7H9CLE2</accession>
<keyword evidence="4" id="KW-0677">Repeat</keyword>
<dbReference type="AlphaFoldDB" id="A0A7H9CLE2"/>
<evidence type="ECO:0000256" key="9">
    <source>
        <dbReference type="SAM" id="SignalP"/>
    </source>
</evidence>
<comment type="catalytic activity">
    <reaction evidence="1">
        <text>a beta-lactam + H2O = a substituted beta-amino acid</text>
        <dbReference type="Rhea" id="RHEA:20401"/>
        <dbReference type="ChEBI" id="CHEBI:15377"/>
        <dbReference type="ChEBI" id="CHEBI:35627"/>
        <dbReference type="ChEBI" id="CHEBI:140347"/>
        <dbReference type="EC" id="3.5.2.6"/>
    </reaction>
</comment>
<dbReference type="Proteomes" id="UP000509414">
    <property type="component" value="Chromosome"/>
</dbReference>
<gene>
    <name evidence="10" type="ORF">CINF_1551</name>
</gene>
<dbReference type="EMBL" id="CP049075">
    <property type="protein sequence ID" value="QLI06028.1"/>
    <property type="molecule type" value="Genomic_DNA"/>
</dbReference>
<evidence type="ECO:0000313" key="11">
    <source>
        <dbReference type="Proteomes" id="UP000509414"/>
    </source>
</evidence>
<evidence type="ECO:0000256" key="5">
    <source>
        <dbReference type="ARBA" id="ARBA00022801"/>
    </source>
</evidence>
<evidence type="ECO:0000256" key="6">
    <source>
        <dbReference type="ARBA" id="ARBA00022803"/>
    </source>
</evidence>
<evidence type="ECO:0000256" key="1">
    <source>
        <dbReference type="ARBA" id="ARBA00001526"/>
    </source>
</evidence>
<dbReference type="InterPro" id="IPR011990">
    <property type="entry name" value="TPR-like_helical_dom_sf"/>
</dbReference>
<dbReference type="InterPro" id="IPR006597">
    <property type="entry name" value="Sel1-like"/>
</dbReference>
<organism evidence="10 11">
    <name type="scientific">Candidatus Campylobacter infans</name>
    <dbReference type="NCBI Taxonomy" id="2561898"/>
    <lineage>
        <taxon>Bacteria</taxon>
        <taxon>Pseudomonadati</taxon>
        <taxon>Campylobacterota</taxon>
        <taxon>Epsilonproteobacteria</taxon>
        <taxon>Campylobacterales</taxon>
        <taxon>Campylobacteraceae</taxon>
        <taxon>Campylobacter</taxon>
    </lineage>
</organism>
<dbReference type="EC" id="3.5.2.6" evidence="3"/>
<dbReference type="Pfam" id="PF08238">
    <property type="entry name" value="Sel1"/>
    <property type="match status" value="2"/>
</dbReference>
<dbReference type="PANTHER" id="PTHR13891:SF1">
    <property type="entry name" value="CYTOCHROME C OXIDASE ASSEMBLY FACTOR 7"/>
    <property type="match status" value="1"/>
</dbReference>
<dbReference type="GO" id="GO:0008800">
    <property type="term" value="F:beta-lactamase activity"/>
    <property type="evidence" value="ECO:0007669"/>
    <property type="project" value="UniProtKB-EC"/>
</dbReference>
<feature type="chain" id="PRO_5039913545" description="beta-lactamase" evidence="9">
    <location>
        <begin position="20"/>
        <end position="139"/>
    </location>
</feature>
<keyword evidence="7" id="KW-1015">Disulfide bond</keyword>
<reference evidence="10 11" key="1">
    <citation type="submission" date="2020-02" db="EMBL/GenBank/DDBJ databases">
        <title>Complete genome sequence of the novel Campylobacter species Candidatus Campylobacter infans.</title>
        <authorList>
            <person name="Duim B."/>
            <person name="Zomer A."/>
            <person name="van der Graaf L."/>
            <person name="Wagenaar J."/>
        </authorList>
    </citation>
    <scope>NUCLEOTIDE SEQUENCE [LARGE SCALE GENOMIC DNA]</scope>
    <source>
        <strain evidence="10 11">19S00001</strain>
    </source>
</reference>
<sequence>MKKFLVICAVLALCVSAQAKTKNKSLAEQAKIALENGKQEQAFRMAKKSCQGQNPKGCDLLAYFYTGAGHIKKDDNLAKKYYTQACNGGVASSCVQLGSLALSGQTRDIQTAIKFYKKACALKDKVACQTAKEIEQNEH</sequence>
<keyword evidence="9" id="KW-0732">Signal</keyword>
<evidence type="ECO:0000256" key="2">
    <source>
        <dbReference type="ARBA" id="ARBA00008486"/>
    </source>
</evidence>
<dbReference type="InterPro" id="IPR040239">
    <property type="entry name" value="HcpB-like"/>
</dbReference>
<evidence type="ECO:0000256" key="7">
    <source>
        <dbReference type="ARBA" id="ARBA00023157"/>
    </source>
</evidence>
<dbReference type="PANTHER" id="PTHR13891">
    <property type="entry name" value="CYTOCHROME C OXIDASE ASSEMBLY FACTOR 7"/>
    <property type="match status" value="1"/>
</dbReference>
<protein>
    <recommendedName>
        <fullName evidence="3">beta-lactamase</fullName>
        <ecNumber evidence="3">3.5.2.6</ecNumber>
    </recommendedName>
</protein>
<dbReference type="RefSeq" id="WP_178695470.1">
    <property type="nucleotide sequence ID" value="NZ_CP049075.1"/>
</dbReference>
<name>A0A7H9CLE2_9BACT</name>
<proteinExistence type="inferred from homology"/>
<dbReference type="GO" id="GO:0046677">
    <property type="term" value="P:response to antibiotic"/>
    <property type="evidence" value="ECO:0007669"/>
    <property type="project" value="UniProtKB-KW"/>
</dbReference>